<keyword evidence="1" id="KW-1133">Transmembrane helix</keyword>
<protein>
    <submittedName>
        <fullName evidence="2">DUF1700 domain-containing protein</fullName>
    </submittedName>
</protein>
<dbReference type="RefSeq" id="WP_262397139.1">
    <property type="nucleotide sequence ID" value="NZ_JACRTC010000002.1"/>
</dbReference>
<name>A0A926EA70_9FIRM</name>
<gene>
    <name evidence="2" type="ORF">H8709_04290</name>
</gene>
<keyword evidence="1" id="KW-0812">Transmembrane</keyword>
<proteinExistence type="predicted"/>
<accession>A0A926EA70</accession>
<evidence type="ECO:0000313" key="3">
    <source>
        <dbReference type="Proteomes" id="UP000660861"/>
    </source>
</evidence>
<evidence type="ECO:0000313" key="2">
    <source>
        <dbReference type="EMBL" id="MBC8570043.1"/>
    </source>
</evidence>
<feature type="transmembrane region" description="Helical" evidence="1">
    <location>
        <begin position="85"/>
        <end position="107"/>
    </location>
</feature>
<comment type="caution">
    <text evidence="2">The sequence shown here is derived from an EMBL/GenBank/DDBJ whole genome shotgun (WGS) entry which is preliminary data.</text>
</comment>
<feature type="transmembrane region" description="Helical" evidence="1">
    <location>
        <begin position="146"/>
        <end position="170"/>
    </location>
</feature>
<reference evidence="2" key="1">
    <citation type="submission" date="2020-08" db="EMBL/GenBank/DDBJ databases">
        <title>Genome public.</title>
        <authorList>
            <person name="Liu C."/>
            <person name="Sun Q."/>
        </authorList>
    </citation>
    <scope>NUCLEOTIDE SEQUENCE</scope>
    <source>
        <strain evidence="2">NSJ-54</strain>
    </source>
</reference>
<dbReference type="Pfam" id="PF22564">
    <property type="entry name" value="HAAS"/>
    <property type="match status" value="1"/>
</dbReference>
<feature type="transmembrane region" description="Helical" evidence="1">
    <location>
        <begin position="114"/>
        <end position="134"/>
    </location>
</feature>
<keyword evidence="3" id="KW-1185">Reference proteome</keyword>
<organism evidence="2 3">
    <name type="scientific">Zongyangia hominis</name>
    <dbReference type="NCBI Taxonomy" id="2763677"/>
    <lineage>
        <taxon>Bacteria</taxon>
        <taxon>Bacillati</taxon>
        <taxon>Bacillota</taxon>
        <taxon>Clostridia</taxon>
        <taxon>Eubacteriales</taxon>
        <taxon>Oscillospiraceae</taxon>
        <taxon>Zongyangia</taxon>
    </lineage>
</organism>
<evidence type="ECO:0000256" key="1">
    <source>
        <dbReference type="SAM" id="Phobius"/>
    </source>
</evidence>
<dbReference type="EMBL" id="JACRTC010000002">
    <property type="protein sequence ID" value="MBC8570043.1"/>
    <property type="molecule type" value="Genomic_DNA"/>
</dbReference>
<dbReference type="Proteomes" id="UP000660861">
    <property type="component" value="Unassembled WGS sequence"/>
</dbReference>
<dbReference type="AlphaFoldDB" id="A0A926EA70"/>
<sequence>MNASDFLRRLDAQLERLPVAERESALSYYRDYFADAGMENEQKVLEELGSPERLGEEIVNDYYLKNGMTPPPAPERRGMPLAVKIILWIFLGPIGFALLAALFAVLLGLAAIPVVLILAGGLYCMGSIIVMFFHLPTGTMTLGLGFVAAGLGLLLFVPVKALVLVTCRWVSDVFRRLTRKGGSVQ</sequence>
<keyword evidence="1" id="KW-0472">Membrane</keyword>